<evidence type="ECO:0000313" key="3">
    <source>
        <dbReference type="EMBL" id="AAB91065.1"/>
    </source>
</evidence>
<dbReference type="GO" id="GO:0005886">
    <property type="term" value="C:plasma membrane"/>
    <property type="evidence" value="ECO:0007669"/>
    <property type="project" value="TreeGrafter"/>
</dbReference>
<evidence type="ECO:0008006" key="5">
    <source>
        <dbReference type="Google" id="ProtNLM"/>
    </source>
</evidence>
<evidence type="ECO:0000259" key="1">
    <source>
        <dbReference type="Pfam" id="PF01814"/>
    </source>
</evidence>
<dbReference type="STRING" id="224325.AF_0170"/>
<proteinExistence type="predicted"/>
<organism evidence="3 4">
    <name type="scientific">Archaeoglobus fulgidus (strain ATCC 49558 / DSM 4304 / JCM 9628 / NBRC 100126 / VC-16)</name>
    <dbReference type="NCBI Taxonomy" id="224325"/>
    <lineage>
        <taxon>Archaea</taxon>
        <taxon>Methanobacteriati</taxon>
        <taxon>Methanobacteriota</taxon>
        <taxon>Archaeoglobi</taxon>
        <taxon>Archaeoglobales</taxon>
        <taxon>Archaeoglobaceae</taxon>
        <taxon>Archaeoglobus</taxon>
    </lineage>
</organism>
<evidence type="ECO:0000313" key="4">
    <source>
        <dbReference type="Proteomes" id="UP000002199"/>
    </source>
</evidence>
<evidence type="ECO:0000259" key="2">
    <source>
        <dbReference type="Pfam" id="PF04282"/>
    </source>
</evidence>
<dbReference type="KEGG" id="afu:AF_0170"/>
<dbReference type="PaxDb" id="224325-AF_0170"/>
<dbReference type="AlphaFoldDB" id="O30067"/>
<dbReference type="InterPro" id="IPR007380">
    <property type="entry name" value="DUF438"/>
</dbReference>
<feature type="domain" description="DUF438" evidence="2">
    <location>
        <begin position="13"/>
        <end position="78"/>
    </location>
</feature>
<dbReference type="SMR" id="O30067"/>
<dbReference type="EMBL" id="AE000782">
    <property type="protein sequence ID" value="AAB91065.1"/>
    <property type="molecule type" value="Genomic_DNA"/>
</dbReference>
<dbReference type="eggNOG" id="arCOG01472">
    <property type="taxonomic scope" value="Archaea"/>
</dbReference>
<dbReference type="PIR" id="B69271">
    <property type="entry name" value="B69271"/>
</dbReference>
<feature type="domain" description="Hemerythrin-like" evidence="1">
    <location>
        <begin position="90"/>
        <end position="225"/>
    </location>
</feature>
<dbReference type="InterPro" id="IPR012312">
    <property type="entry name" value="Hemerythrin-like"/>
</dbReference>
<dbReference type="Gene3D" id="3.30.450.20">
    <property type="entry name" value="PAS domain"/>
    <property type="match status" value="1"/>
</dbReference>
<gene>
    <name evidence="3" type="ordered locus">AF_0170</name>
</gene>
<protein>
    <recommendedName>
        <fullName evidence="5">DUF438 domain-containing protein</fullName>
    </recommendedName>
</protein>
<accession>O30067</accession>
<keyword evidence="4" id="KW-1185">Reference proteome</keyword>
<dbReference type="InterPro" id="IPR035965">
    <property type="entry name" value="PAS-like_dom_sf"/>
</dbReference>
<dbReference type="PANTHER" id="PTHR39966:SF3">
    <property type="entry name" value="DUF438 DOMAIN-CONTAINING PROTEIN"/>
    <property type="match status" value="1"/>
</dbReference>
<sequence length="434" mass="50640">MLNSIMEDKKELLKSLLRQIHEGRDVSELKEQFKDVLASISPLEIPLIEQELVKEGISTREIAKMCDIHVELFRESVEGAFSVEDIPEGHPLHTLFMENREIVKDAEMLALLANTLEREMKGEILEEMESVVAELIKVGHTHYNREEMLIFPYIERRGITAIPNVLWFKHDEIRAALRVLHRLLTTDTGERWEEHIKRVVEKAREVSSAMLDMVFRENNIFYPTLKVLLSEGEWRAIREQEEIIGYYKLKPAEWKSDAKPVHPYEIDTTITAEQLISLPEEVQNLLKGQLLKPDSYEVVREDDLRLDEGYLSQREINAIFKALPFDITFVDSNDRVRFFSGSDRIFARTPSVIGRRVHLCHPPRSVHIVDKILKAFRNGERDFAEFWINMGGRIIHIRYFAVRDEGEYLGTVEVVQDVTEIKRLEGEKRLLGWK</sequence>
<dbReference type="Proteomes" id="UP000002199">
    <property type="component" value="Chromosome"/>
</dbReference>
<dbReference type="EnsemblBacteria" id="AAB91065">
    <property type="protein sequence ID" value="AAB91065"/>
    <property type="gene ID" value="AF_0170"/>
</dbReference>
<dbReference type="Pfam" id="PF13596">
    <property type="entry name" value="PAS_10"/>
    <property type="match status" value="1"/>
</dbReference>
<dbReference type="PANTHER" id="PTHR39966">
    <property type="entry name" value="BLL2471 PROTEIN-RELATED"/>
    <property type="match status" value="1"/>
</dbReference>
<dbReference type="HOGENOM" id="CLU_026706_1_0_2"/>
<dbReference type="Pfam" id="PF04282">
    <property type="entry name" value="DUF438"/>
    <property type="match status" value="1"/>
</dbReference>
<dbReference type="Gene3D" id="1.20.120.520">
    <property type="entry name" value="nmb1532 protein domain like"/>
    <property type="match status" value="1"/>
</dbReference>
<reference evidence="3 4" key="1">
    <citation type="journal article" date="1997" name="Nature">
        <title>The complete genome sequence of the hyperthermophilic, sulphate-reducing archaeon Archaeoglobus fulgidus.</title>
        <authorList>
            <person name="Klenk H.P."/>
            <person name="Clayton R.A."/>
            <person name="Tomb J."/>
            <person name="White O."/>
            <person name="Nelson K.E."/>
            <person name="Ketchum K.A."/>
            <person name="Dodson R.J."/>
            <person name="Gwinn M."/>
            <person name="Hickey E.K."/>
            <person name="Peterson J.D."/>
            <person name="Richardson D.L."/>
            <person name="Kerlavage A.R."/>
            <person name="Graham D.E."/>
            <person name="Kyrpides N.C."/>
            <person name="Fleischmann R.D."/>
            <person name="Quackenbush J."/>
            <person name="Lee N.H."/>
            <person name="Sutton G.G."/>
            <person name="Gill S."/>
            <person name="Kirkness E.F."/>
            <person name="Dougherty B.A."/>
            <person name="McKenney K."/>
            <person name="Adams M.D."/>
            <person name="Loftus B."/>
            <person name="Peterson S."/>
            <person name="Reich C.I."/>
            <person name="McNeil L.K."/>
            <person name="Badger J.H."/>
            <person name="Glodek A."/>
            <person name="Zhou L."/>
            <person name="Overbeek R."/>
            <person name="Gocayne J.D."/>
            <person name="Weidman J.F."/>
            <person name="McDonald L."/>
            <person name="Utterback T."/>
            <person name="Cotton M.D."/>
            <person name="Spriggs T."/>
            <person name="Artiach P."/>
            <person name="Kaine B.P."/>
            <person name="Sykes S.M."/>
            <person name="Sadow P.W."/>
            <person name="D'Andrea K.P."/>
            <person name="Bowman C."/>
            <person name="Fujii C."/>
            <person name="Garland S.A."/>
            <person name="Mason T.M."/>
            <person name="Olsen G.J."/>
            <person name="Fraser C.M."/>
            <person name="Smith H.O."/>
            <person name="Woese C.R."/>
            <person name="Venter J.C."/>
        </authorList>
    </citation>
    <scope>NUCLEOTIDE SEQUENCE [LARGE SCALE GENOMIC DNA]</scope>
    <source>
        <strain evidence="4">ATCC 49558 / DSM 4304 / JCM 9628 / NBRC 100126 / VC-16</strain>
    </source>
</reference>
<name>O30067_ARCFU</name>
<dbReference type="Pfam" id="PF01814">
    <property type="entry name" value="Hemerythrin"/>
    <property type="match status" value="1"/>
</dbReference>
<dbReference type="SUPFAM" id="SSF55785">
    <property type="entry name" value="PYP-like sensor domain (PAS domain)"/>
    <property type="match status" value="1"/>
</dbReference>
<dbReference type="DNASU" id="1483381"/>
<dbReference type="PhylomeDB" id="O30067"/>